<dbReference type="PRINTS" id="PR00032">
    <property type="entry name" value="HTHARAC"/>
</dbReference>
<dbReference type="GO" id="GO:0043565">
    <property type="term" value="F:sequence-specific DNA binding"/>
    <property type="evidence" value="ECO:0007669"/>
    <property type="project" value="InterPro"/>
</dbReference>
<evidence type="ECO:0000259" key="11">
    <source>
        <dbReference type="PROSITE" id="PS50887"/>
    </source>
</evidence>
<protein>
    <submittedName>
        <fullName evidence="12">Response regulator</fullName>
    </submittedName>
</protein>
<dbReference type="PROSITE" id="PS01124">
    <property type="entry name" value="HTH_ARAC_FAMILY_2"/>
    <property type="match status" value="1"/>
</dbReference>
<dbReference type="InterPro" id="IPR000160">
    <property type="entry name" value="GGDEF_dom"/>
</dbReference>
<keyword evidence="6" id="KW-0238">DNA-binding</keyword>
<dbReference type="InterPro" id="IPR009057">
    <property type="entry name" value="Homeodomain-like_sf"/>
</dbReference>
<dbReference type="AlphaFoldDB" id="A0AAX3MSM3"/>
<feature type="domain" description="GGDEF" evidence="11">
    <location>
        <begin position="180"/>
        <end position="313"/>
    </location>
</feature>
<dbReference type="InterPro" id="IPR018062">
    <property type="entry name" value="HTH_AraC-typ_CS"/>
</dbReference>
<keyword evidence="4" id="KW-0902">Two-component regulatory system</keyword>
<dbReference type="SMART" id="SM00342">
    <property type="entry name" value="HTH_ARAC"/>
    <property type="match status" value="1"/>
</dbReference>
<dbReference type="InterPro" id="IPR011006">
    <property type="entry name" value="CheY-like_superfamily"/>
</dbReference>
<dbReference type="InterPro" id="IPR020449">
    <property type="entry name" value="Tscrpt_reg_AraC-type_HTH"/>
</dbReference>
<keyword evidence="2" id="KW-0963">Cytoplasm</keyword>
<dbReference type="EMBL" id="CP118101">
    <property type="protein sequence ID" value="WDH80616.1"/>
    <property type="molecule type" value="Genomic_DNA"/>
</dbReference>
<dbReference type="PANTHER" id="PTHR42713:SF3">
    <property type="entry name" value="TRANSCRIPTIONAL REGULATORY PROTEIN HPTR"/>
    <property type="match status" value="1"/>
</dbReference>
<dbReference type="Gene3D" id="3.40.50.2300">
    <property type="match status" value="1"/>
</dbReference>
<dbReference type="InterPro" id="IPR001789">
    <property type="entry name" value="Sig_transdc_resp-reg_receiver"/>
</dbReference>
<evidence type="ECO:0000256" key="2">
    <source>
        <dbReference type="ARBA" id="ARBA00022490"/>
    </source>
</evidence>
<evidence type="ECO:0000256" key="6">
    <source>
        <dbReference type="ARBA" id="ARBA00023125"/>
    </source>
</evidence>
<organism evidence="12 14">
    <name type="scientific">Paenibacillus urinalis</name>
    <dbReference type="NCBI Taxonomy" id="521520"/>
    <lineage>
        <taxon>Bacteria</taxon>
        <taxon>Bacillati</taxon>
        <taxon>Bacillota</taxon>
        <taxon>Bacilli</taxon>
        <taxon>Bacillales</taxon>
        <taxon>Paenibacillaceae</taxon>
        <taxon>Paenibacillus</taxon>
    </lineage>
</organism>
<evidence type="ECO:0000259" key="9">
    <source>
        <dbReference type="PROSITE" id="PS01124"/>
    </source>
</evidence>
<dbReference type="PROSITE" id="PS00041">
    <property type="entry name" value="HTH_ARAC_FAMILY_1"/>
    <property type="match status" value="1"/>
</dbReference>
<evidence type="ECO:0000256" key="5">
    <source>
        <dbReference type="ARBA" id="ARBA00023015"/>
    </source>
</evidence>
<dbReference type="Proteomes" id="UP001220962">
    <property type="component" value="Chromosome"/>
</dbReference>
<name>A0AAX3MSM3_9BACL</name>
<dbReference type="Proteomes" id="UP001221519">
    <property type="component" value="Chromosome"/>
</dbReference>
<evidence type="ECO:0000256" key="4">
    <source>
        <dbReference type="ARBA" id="ARBA00023012"/>
    </source>
</evidence>
<dbReference type="GO" id="GO:0003700">
    <property type="term" value="F:DNA-binding transcription factor activity"/>
    <property type="evidence" value="ECO:0007669"/>
    <property type="project" value="InterPro"/>
</dbReference>
<accession>A0AAX3MSM3</accession>
<gene>
    <name evidence="12" type="ORF">PUW23_13710</name>
    <name evidence="13" type="ORF">PUW25_13455</name>
</gene>
<dbReference type="PROSITE" id="PS50110">
    <property type="entry name" value="RESPONSE_REGULATORY"/>
    <property type="match status" value="1"/>
</dbReference>
<dbReference type="InterPro" id="IPR041522">
    <property type="entry name" value="CdaR_GGDEF"/>
</dbReference>
<evidence type="ECO:0000256" key="7">
    <source>
        <dbReference type="ARBA" id="ARBA00023163"/>
    </source>
</evidence>
<dbReference type="SMART" id="SM00448">
    <property type="entry name" value="REC"/>
    <property type="match status" value="1"/>
</dbReference>
<feature type="modified residue" description="4-aspartylphosphate" evidence="8">
    <location>
        <position position="55"/>
    </location>
</feature>
<feature type="domain" description="HTH araC/xylS-type" evidence="9">
    <location>
        <begin position="437"/>
        <end position="534"/>
    </location>
</feature>
<keyword evidence="5" id="KW-0805">Transcription regulation</keyword>
<dbReference type="Pfam" id="PF12833">
    <property type="entry name" value="HTH_18"/>
    <property type="match status" value="1"/>
</dbReference>
<feature type="domain" description="Response regulatory" evidence="10">
    <location>
        <begin position="3"/>
        <end position="120"/>
    </location>
</feature>
<evidence type="ECO:0000259" key="10">
    <source>
        <dbReference type="PROSITE" id="PS50110"/>
    </source>
</evidence>
<evidence type="ECO:0000313" key="12">
    <source>
        <dbReference type="EMBL" id="WDH80616.1"/>
    </source>
</evidence>
<evidence type="ECO:0000313" key="13">
    <source>
        <dbReference type="EMBL" id="WDI00312.1"/>
    </source>
</evidence>
<dbReference type="RefSeq" id="WP_081872471.1">
    <property type="nucleotide sequence ID" value="NZ_CP118101.1"/>
</dbReference>
<comment type="subcellular location">
    <subcellularLocation>
        <location evidence="1">Cytoplasm</location>
    </subcellularLocation>
</comment>
<dbReference type="Gene3D" id="1.10.10.60">
    <property type="entry name" value="Homeodomain-like"/>
    <property type="match status" value="2"/>
</dbReference>
<evidence type="ECO:0000313" key="15">
    <source>
        <dbReference type="Proteomes" id="UP001221519"/>
    </source>
</evidence>
<keyword evidence="15" id="KW-1185">Reference proteome</keyword>
<dbReference type="PANTHER" id="PTHR42713">
    <property type="entry name" value="HISTIDINE KINASE-RELATED"/>
    <property type="match status" value="1"/>
</dbReference>
<dbReference type="InterPro" id="IPR051552">
    <property type="entry name" value="HptR"/>
</dbReference>
<evidence type="ECO:0000256" key="1">
    <source>
        <dbReference type="ARBA" id="ARBA00004496"/>
    </source>
</evidence>
<dbReference type="GO" id="GO:0000160">
    <property type="term" value="P:phosphorelay signal transduction system"/>
    <property type="evidence" value="ECO:0007669"/>
    <property type="project" value="UniProtKB-KW"/>
</dbReference>
<keyword evidence="3 8" id="KW-0597">Phosphoprotein</keyword>
<dbReference type="PROSITE" id="PS50887">
    <property type="entry name" value="GGDEF"/>
    <property type="match status" value="1"/>
</dbReference>
<reference evidence="12 15" key="1">
    <citation type="submission" date="2023-02" db="EMBL/GenBank/DDBJ databases">
        <title>Pathogen: clinical or host-associated sample.</title>
        <authorList>
            <person name="Hergert J."/>
            <person name="Casey R."/>
            <person name="Wagner J."/>
            <person name="Young E.L."/>
            <person name="Oakeson K.F."/>
        </authorList>
    </citation>
    <scope>NUCLEOTIDE SEQUENCE</scope>
    <source>
        <strain evidence="13 15">2022CK-00829</strain>
        <strain evidence="12">2022CK-00830</strain>
    </source>
</reference>
<keyword evidence="7" id="KW-0804">Transcription</keyword>
<evidence type="ECO:0000256" key="8">
    <source>
        <dbReference type="PROSITE-ProRule" id="PRU00169"/>
    </source>
</evidence>
<dbReference type="EMBL" id="CP118108">
    <property type="protein sequence ID" value="WDI00312.1"/>
    <property type="molecule type" value="Genomic_DNA"/>
</dbReference>
<dbReference type="InterPro" id="IPR018060">
    <property type="entry name" value="HTH_AraC"/>
</dbReference>
<dbReference type="SUPFAM" id="SSF46689">
    <property type="entry name" value="Homeodomain-like"/>
    <property type="match status" value="2"/>
</dbReference>
<dbReference type="Pfam" id="PF00072">
    <property type="entry name" value="Response_reg"/>
    <property type="match status" value="1"/>
</dbReference>
<dbReference type="Pfam" id="PF17853">
    <property type="entry name" value="GGDEF_2"/>
    <property type="match status" value="1"/>
</dbReference>
<dbReference type="CDD" id="cd17536">
    <property type="entry name" value="REC_YesN-like"/>
    <property type="match status" value="1"/>
</dbReference>
<proteinExistence type="predicted"/>
<dbReference type="GO" id="GO:0005737">
    <property type="term" value="C:cytoplasm"/>
    <property type="evidence" value="ECO:0007669"/>
    <property type="project" value="UniProtKB-SubCell"/>
</dbReference>
<dbReference type="SUPFAM" id="SSF52172">
    <property type="entry name" value="CheY-like"/>
    <property type="match status" value="1"/>
</dbReference>
<evidence type="ECO:0000256" key="3">
    <source>
        <dbReference type="ARBA" id="ARBA00022553"/>
    </source>
</evidence>
<evidence type="ECO:0000313" key="14">
    <source>
        <dbReference type="Proteomes" id="UP001220962"/>
    </source>
</evidence>
<sequence>MYKLMIVDDEMLMRIGIRSSLLWEEHGFRIVGEAGNGKEALEIALESTPDLIITDIKMPLMDGLELIREISKRFPDCRYVILSNFDEIDYVKEALRLGALDYLIKSEISPASLTDLLTRIRGKMLSKIGSEDRLFAAPFHYTQSLTHLKENFFKDLISGLPIGEQAAVKAEQLQVRLNPHDLVIIKFKMDQFEEVRKKYKEKDEKLLRFSILNVIKEVTPTRADCEIIVESSSEYLVIRNAAPTEEGSWRKDIEKLNNKILGSMKDFMNITFSVGVSTIVPDLISLKRAYREADTAWRHRFFTDSSSVHFFTDATVSTNRAGGQYPLIRDLEYELRLVLESHKVEKISSYLEQFRMKLVEAWADEYAVRKAYVLFLEIFNTEFSQASRELLLSDRMSPYESVSAAETWNELHRIVQDYVLECLQTKTRTMQELSYADIAVDIIRQYYAEDITLQSVASQINVNSSYLSRVFKQEKNENFVSYLTRVRIEKAKSYLEDRRLRIYEVADKVGYHNYTYFSKIFKKIVGVSPEEYRG</sequence>